<dbReference type="PRINTS" id="PR02008">
    <property type="entry name" value="RCMTFAMILY"/>
</dbReference>
<dbReference type="InterPro" id="IPR035926">
    <property type="entry name" value="NusB-like_sf"/>
</dbReference>
<keyword evidence="17" id="KW-1185">Reference proteome</keyword>
<feature type="binding site" evidence="14">
    <location>
        <position position="297"/>
    </location>
    <ligand>
        <name>S-adenosyl-L-methionine</name>
        <dbReference type="ChEBI" id="CHEBI:59789"/>
    </ligand>
</feature>
<dbReference type="Gene3D" id="3.30.70.1170">
    <property type="entry name" value="Sun protein, domain 3"/>
    <property type="match status" value="1"/>
</dbReference>
<comment type="function">
    <text evidence="1">Specifically methylates the cytosine at position 967 (m5C967) of 16S rRNA.</text>
</comment>
<evidence type="ECO:0000256" key="11">
    <source>
        <dbReference type="ARBA" id="ARBA00030399"/>
    </source>
</evidence>
<dbReference type="EMBL" id="CP016027">
    <property type="protein sequence ID" value="ANJ68420.1"/>
    <property type="molecule type" value="Genomic_DNA"/>
</dbReference>
<evidence type="ECO:0000256" key="13">
    <source>
        <dbReference type="ARBA" id="ARBA00047283"/>
    </source>
</evidence>
<dbReference type="InterPro" id="IPR049560">
    <property type="entry name" value="MeTrfase_RsmB-F_NOP2_cat"/>
</dbReference>
<dbReference type="Pfam" id="PF01029">
    <property type="entry name" value="NusB"/>
    <property type="match status" value="1"/>
</dbReference>
<dbReference type="PANTHER" id="PTHR22807">
    <property type="entry name" value="NOP2 YEAST -RELATED NOL1/NOP2/FMU SUN DOMAIN-CONTAINING"/>
    <property type="match status" value="1"/>
</dbReference>
<keyword evidence="8 14" id="KW-0808">Transferase</keyword>
<dbReference type="GO" id="GO:0009383">
    <property type="term" value="F:rRNA (cytosine-C5-)-methyltransferase activity"/>
    <property type="evidence" value="ECO:0007669"/>
    <property type="project" value="TreeGrafter"/>
</dbReference>
<accession>A0A191ZKN2</accession>
<evidence type="ECO:0000256" key="8">
    <source>
        <dbReference type="ARBA" id="ARBA00022679"/>
    </source>
</evidence>
<evidence type="ECO:0000256" key="1">
    <source>
        <dbReference type="ARBA" id="ARBA00002724"/>
    </source>
</evidence>
<organism evidence="16 17">
    <name type="scientific">Halothiobacillus diazotrophicus</name>
    <dbReference type="NCBI Taxonomy" id="1860122"/>
    <lineage>
        <taxon>Bacteria</taxon>
        <taxon>Pseudomonadati</taxon>
        <taxon>Pseudomonadota</taxon>
        <taxon>Gammaproteobacteria</taxon>
        <taxon>Chromatiales</taxon>
        <taxon>Halothiobacillaceae</taxon>
        <taxon>Halothiobacillus</taxon>
    </lineage>
</organism>
<name>A0A191ZKN2_9GAMM</name>
<dbReference type="GO" id="GO:0070475">
    <property type="term" value="P:rRNA base methylation"/>
    <property type="evidence" value="ECO:0007669"/>
    <property type="project" value="TreeGrafter"/>
</dbReference>
<evidence type="ECO:0000313" key="16">
    <source>
        <dbReference type="EMBL" id="ANJ68420.1"/>
    </source>
</evidence>
<feature type="binding site" evidence="14">
    <location>
        <position position="316"/>
    </location>
    <ligand>
        <name>S-adenosyl-L-methionine</name>
        <dbReference type="ChEBI" id="CHEBI:59789"/>
    </ligand>
</feature>
<feature type="active site" description="Nucleophile" evidence="14">
    <location>
        <position position="369"/>
    </location>
</feature>
<dbReference type="KEGG" id="haz:A9404_10050"/>
<comment type="catalytic activity">
    <reaction evidence="13">
        <text>cytidine(967) in 16S rRNA + S-adenosyl-L-methionine = 5-methylcytidine(967) in 16S rRNA + S-adenosyl-L-homocysteine + H(+)</text>
        <dbReference type="Rhea" id="RHEA:42748"/>
        <dbReference type="Rhea" id="RHEA-COMP:10219"/>
        <dbReference type="Rhea" id="RHEA-COMP:10220"/>
        <dbReference type="ChEBI" id="CHEBI:15378"/>
        <dbReference type="ChEBI" id="CHEBI:57856"/>
        <dbReference type="ChEBI" id="CHEBI:59789"/>
        <dbReference type="ChEBI" id="CHEBI:74483"/>
        <dbReference type="ChEBI" id="CHEBI:82748"/>
        <dbReference type="EC" id="2.1.1.176"/>
    </reaction>
</comment>
<evidence type="ECO:0000256" key="3">
    <source>
        <dbReference type="ARBA" id="ARBA00007494"/>
    </source>
</evidence>
<dbReference type="InterPro" id="IPR001678">
    <property type="entry name" value="MeTrfase_RsmB-F_NOP2_dom"/>
</dbReference>
<dbReference type="CDD" id="cd02440">
    <property type="entry name" value="AdoMet_MTases"/>
    <property type="match status" value="1"/>
</dbReference>
<dbReference type="PANTHER" id="PTHR22807:SF61">
    <property type="entry name" value="NOL1_NOP2_SUN FAMILY PROTEIN _ ANTITERMINATION NUSB DOMAIN-CONTAINING PROTEIN"/>
    <property type="match status" value="1"/>
</dbReference>
<keyword evidence="5" id="KW-0963">Cytoplasm</keyword>
<comment type="subcellular location">
    <subcellularLocation>
        <location evidence="2">Cytoplasm</location>
    </subcellularLocation>
</comment>
<dbReference type="SUPFAM" id="SSF48013">
    <property type="entry name" value="NusB-like"/>
    <property type="match status" value="1"/>
</dbReference>
<comment type="similarity">
    <text evidence="3 14">Belongs to the class I-like SAM-binding methyltransferase superfamily. RsmB/NOP family.</text>
</comment>
<dbReference type="InterPro" id="IPR029063">
    <property type="entry name" value="SAM-dependent_MTases_sf"/>
</dbReference>
<evidence type="ECO:0000256" key="9">
    <source>
        <dbReference type="ARBA" id="ARBA00022691"/>
    </source>
</evidence>
<feature type="binding site" evidence="14">
    <location>
        <begin position="248"/>
        <end position="254"/>
    </location>
    <ligand>
        <name>S-adenosyl-L-methionine</name>
        <dbReference type="ChEBI" id="CHEBI:59789"/>
    </ligand>
</feature>
<dbReference type="FunFam" id="3.40.50.150:FF:000022">
    <property type="entry name" value="Ribosomal RNA small subunit methyltransferase B"/>
    <property type="match status" value="1"/>
</dbReference>
<protein>
    <recommendedName>
        <fullName evidence="4">16S rRNA (cytosine(967)-C(5))-methyltransferase</fullName>
        <ecNumber evidence="4">2.1.1.176</ecNumber>
    </recommendedName>
    <alternativeName>
        <fullName evidence="11">16S rRNA m5C967 methyltransferase</fullName>
    </alternativeName>
    <alternativeName>
        <fullName evidence="12">rRNA (cytosine-C(5)-)-methyltransferase RsmB</fullName>
    </alternativeName>
</protein>
<keyword evidence="10 14" id="KW-0694">RNA-binding</keyword>
<evidence type="ECO:0000313" key="17">
    <source>
        <dbReference type="Proteomes" id="UP000078596"/>
    </source>
</evidence>
<dbReference type="Gene3D" id="1.10.940.10">
    <property type="entry name" value="NusB-like"/>
    <property type="match status" value="1"/>
</dbReference>
<dbReference type="InterPro" id="IPR054728">
    <property type="entry name" value="RsmB-like_ferredoxin"/>
</dbReference>
<dbReference type="Pfam" id="PF01189">
    <property type="entry name" value="Methyltr_RsmB-F"/>
    <property type="match status" value="1"/>
</dbReference>
<dbReference type="InterPro" id="IPR004573">
    <property type="entry name" value="rRNA_ssu_MeTfrase_B"/>
</dbReference>
<evidence type="ECO:0000256" key="7">
    <source>
        <dbReference type="ARBA" id="ARBA00022603"/>
    </source>
</evidence>
<feature type="binding site" evidence="14">
    <location>
        <position position="271"/>
    </location>
    <ligand>
        <name>S-adenosyl-L-methionine</name>
        <dbReference type="ChEBI" id="CHEBI:59789"/>
    </ligand>
</feature>
<feature type="domain" description="SAM-dependent MTase RsmB/NOP-type" evidence="15">
    <location>
        <begin position="158"/>
        <end position="433"/>
    </location>
</feature>
<dbReference type="GO" id="GO:0006355">
    <property type="term" value="P:regulation of DNA-templated transcription"/>
    <property type="evidence" value="ECO:0007669"/>
    <property type="project" value="InterPro"/>
</dbReference>
<proteinExistence type="inferred from homology"/>
<gene>
    <name evidence="16" type="ORF">A9404_10050</name>
</gene>
<keyword evidence="7 14" id="KW-0489">Methyltransferase</keyword>
<sequence>MVAQLLVQVVTQGQSLDVALGRILQQAQPTHRGLVQAMGYEVLRHYEALVFWRDQLLERPVPAKSAVVAFLILVGLERIRGARREASRSVNATVQAARELGHPWATGLLNAVLRRAARQIEEGQDPMSSAPAAVQARMPDWLFARLTADWGADQAGALGEALASHPPMTLRIAGRETDRASYLDVLAATDIAATPTDFSPRGVNLQHPLDVDRLPQFAEGRVSVQDEAAQWVVDLLDLSREQRVLDACSAPGGKTLAMLQHEPGVHVTAVDIDLTRMARVQENLERGKVVARLIVGDAAQPSAWWDGEPFDRILADVPCSATGVIRRHPDIKRLRRADDLAPLCARQASILDALWPLLRSGGRMVYATCSILNQENAAQVAAFLDRHPDARALPMNVSWGIEQRDAAGRTLGRQVFPQREGHDGFYYAVLEKA</sequence>
<dbReference type="Pfam" id="PF22458">
    <property type="entry name" value="RsmF-B_ferredox"/>
    <property type="match status" value="1"/>
</dbReference>
<dbReference type="NCBIfam" id="NF008149">
    <property type="entry name" value="PRK10901.1"/>
    <property type="match status" value="1"/>
</dbReference>
<evidence type="ECO:0000256" key="10">
    <source>
        <dbReference type="ARBA" id="ARBA00022884"/>
    </source>
</evidence>
<dbReference type="PROSITE" id="PS01153">
    <property type="entry name" value="NOL1_NOP2_SUN"/>
    <property type="match status" value="1"/>
</dbReference>
<evidence type="ECO:0000256" key="4">
    <source>
        <dbReference type="ARBA" id="ARBA00012140"/>
    </source>
</evidence>
<keyword evidence="9 14" id="KW-0949">S-adenosyl-L-methionine</keyword>
<dbReference type="AlphaFoldDB" id="A0A191ZKN2"/>
<dbReference type="GO" id="GO:0005829">
    <property type="term" value="C:cytosol"/>
    <property type="evidence" value="ECO:0007669"/>
    <property type="project" value="TreeGrafter"/>
</dbReference>
<dbReference type="PROSITE" id="PS51686">
    <property type="entry name" value="SAM_MT_RSMB_NOP"/>
    <property type="match status" value="1"/>
</dbReference>
<evidence type="ECO:0000256" key="2">
    <source>
        <dbReference type="ARBA" id="ARBA00004496"/>
    </source>
</evidence>
<keyword evidence="6" id="KW-0698">rRNA processing</keyword>
<evidence type="ECO:0000256" key="5">
    <source>
        <dbReference type="ARBA" id="ARBA00022490"/>
    </source>
</evidence>
<dbReference type="NCBIfam" id="TIGR00563">
    <property type="entry name" value="rsmB"/>
    <property type="match status" value="1"/>
</dbReference>
<reference evidence="16 17" key="1">
    <citation type="submission" date="2016-06" db="EMBL/GenBank/DDBJ databases">
        <title>Insight into the functional genes involving in sulfur oxidation in Pearl River water.</title>
        <authorList>
            <person name="Luo J."/>
            <person name="Tan X."/>
            <person name="Lin W."/>
        </authorList>
    </citation>
    <scope>NUCLEOTIDE SEQUENCE [LARGE SCALE GENOMIC DNA]</scope>
    <source>
        <strain evidence="16 17">LS2</strain>
    </source>
</reference>
<dbReference type="InterPro" id="IPR006027">
    <property type="entry name" value="NusB_RsmB_TIM44"/>
</dbReference>
<dbReference type="InterPro" id="IPR018314">
    <property type="entry name" value="RsmB/NOL1/NOP2-like_CS"/>
</dbReference>
<dbReference type="GO" id="GO:0003723">
    <property type="term" value="F:RNA binding"/>
    <property type="evidence" value="ECO:0007669"/>
    <property type="project" value="UniProtKB-UniRule"/>
</dbReference>
<dbReference type="Proteomes" id="UP000078596">
    <property type="component" value="Chromosome"/>
</dbReference>
<dbReference type="STRING" id="1860122.A9404_10050"/>
<dbReference type="InterPro" id="IPR023267">
    <property type="entry name" value="RCMT"/>
</dbReference>
<evidence type="ECO:0000256" key="12">
    <source>
        <dbReference type="ARBA" id="ARBA00031088"/>
    </source>
</evidence>
<evidence type="ECO:0000256" key="6">
    <source>
        <dbReference type="ARBA" id="ARBA00022552"/>
    </source>
</evidence>
<dbReference type="Gene3D" id="3.40.50.150">
    <property type="entry name" value="Vaccinia Virus protein VP39"/>
    <property type="match status" value="1"/>
</dbReference>
<dbReference type="EC" id="2.1.1.176" evidence="4"/>
<dbReference type="SUPFAM" id="SSF53335">
    <property type="entry name" value="S-adenosyl-L-methionine-dependent methyltransferases"/>
    <property type="match status" value="1"/>
</dbReference>
<evidence type="ECO:0000256" key="14">
    <source>
        <dbReference type="PROSITE-ProRule" id="PRU01023"/>
    </source>
</evidence>
<evidence type="ECO:0000259" key="15">
    <source>
        <dbReference type="PROSITE" id="PS51686"/>
    </source>
</evidence>